<evidence type="ECO:0000256" key="1">
    <source>
        <dbReference type="ARBA" id="ARBA00023002"/>
    </source>
</evidence>
<comment type="caution">
    <text evidence="3">The sequence shown here is derived from an EMBL/GenBank/DDBJ whole genome shotgun (WGS) entry which is preliminary data.</text>
</comment>
<dbReference type="Pfam" id="PF01266">
    <property type="entry name" value="DAO"/>
    <property type="match status" value="1"/>
</dbReference>
<name>A0A6L6JH51_9RHOB</name>
<proteinExistence type="predicted"/>
<dbReference type="RefSeq" id="WP_170295311.1">
    <property type="nucleotide sequence ID" value="NZ_WMIE01000022.1"/>
</dbReference>
<keyword evidence="1" id="KW-0560">Oxidoreductase</keyword>
<sequence length="409" mass="44419">MAARPTRTKQRRLHLAKPFWAATRGIGAPSIKTPSSKTWDAIIVGTGISGALMAEALSRQKRRILILDRRAPVRGSSLASTAMIQHEIDMPLHKLAKRMGQGKAAQAWRRSVRAVRDLQDLVARNGITCDMQPKSALYLTGDEMGQRAMHYEFEARQRADIACEYLDRAELGRRFGIARTGAILSQASASANPAQLTAGLLRLAVGRGAEIVSPCEITDLAETGDSVALATRDGSILTAGQGVFCTGYEFLPLMESESHRITSTWALASRPRIARPAWLDDMLVWEAADPYLYFRTARDGRIIAGGEDSDAPDAYQDPARLHASATRIAAKLKALCGIEVGTPAYLWAAPFGDTVDGLPIIDRVPGFERVHAVMGFGGNGITFSMIAAQVVTARLSGKRDDDEDLFAFR</sequence>
<reference evidence="3 4" key="1">
    <citation type="submission" date="2019-11" db="EMBL/GenBank/DDBJ databases">
        <authorList>
            <person name="Dong K."/>
        </authorList>
    </citation>
    <scope>NUCLEOTIDE SEQUENCE [LARGE SCALE GENOMIC DNA]</scope>
    <source>
        <strain evidence="3 4">NBRC 111993</strain>
    </source>
</reference>
<dbReference type="GO" id="GO:0016491">
    <property type="term" value="F:oxidoreductase activity"/>
    <property type="evidence" value="ECO:0007669"/>
    <property type="project" value="UniProtKB-KW"/>
</dbReference>
<dbReference type="EMBL" id="WMIE01000022">
    <property type="protein sequence ID" value="MTH79887.1"/>
    <property type="molecule type" value="Genomic_DNA"/>
</dbReference>
<protein>
    <submittedName>
        <fullName evidence="3">FAD-dependent oxidoreductase</fullName>
    </submittedName>
</protein>
<dbReference type="PANTHER" id="PTHR13847">
    <property type="entry name" value="SARCOSINE DEHYDROGENASE-RELATED"/>
    <property type="match status" value="1"/>
</dbReference>
<gene>
    <name evidence="3" type="ORF">GL286_19445</name>
</gene>
<dbReference type="Gene3D" id="3.50.50.60">
    <property type="entry name" value="FAD/NAD(P)-binding domain"/>
    <property type="match status" value="1"/>
</dbReference>
<dbReference type="Gene3D" id="3.30.9.10">
    <property type="entry name" value="D-Amino Acid Oxidase, subunit A, domain 2"/>
    <property type="match status" value="1"/>
</dbReference>
<evidence type="ECO:0000313" key="4">
    <source>
        <dbReference type="Proteomes" id="UP000478183"/>
    </source>
</evidence>
<dbReference type="PANTHER" id="PTHR13847:SF201">
    <property type="entry name" value="PUTATIBE OXIDOREDUCTASE"/>
    <property type="match status" value="1"/>
</dbReference>
<organism evidence="3 4">
    <name type="scientific">Paracoccus aestuariivivens</name>
    <dbReference type="NCBI Taxonomy" id="1820333"/>
    <lineage>
        <taxon>Bacteria</taxon>
        <taxon>Pseudomonadati</taxon>
        <taxon>Pseudomonadota</taxon>
        <taxon>Alphaproteobacteria</taxon>
        <taxon>Rhodobacterales</taxon>
        <taxon>Paracoccaceae</taxon>
        <taxon>Paracoccus</taxon>
    </lineage>
</organism>
<accession>A0A6L6JH51</accession>
<dbReference type="GO" id="GO:0005737">
    <property type="term" value="C:cytoplasm"/>
    <property type="evidence" value="ECO:0007669"/>
    <property type="project" value="TreeGrafter"/>
</dbReference>
<dbReference type="SUPFAM" id="SSF51905">
    <property type="entry name" value="FAD/NAD(P)-binding domain"/>
    <property type="match status" value="1"/>
</dbReference>
<evidence type="ECO:0000259" key="2">
    <source>
        <dbReference type="Pfam" id="PF01266"/>
    </source>
</evidence>
<dbReference type="InterPro" id="IPR006076">
    <property type="entry name" value="FAD-dep_OxRdtase"/>
</dbReference>
<dbReference type="InterPro" id="IPR036188">
    <property type="entry name" value="FAD/NAD-bd_sf"/>
</dbReference>
<feature type="domain" description="FAD dependent oxidoreductase" evidence="2">
    <location>
        <begin position="40"/>
        <end position="393"/>
    </location>
</feature>
<keyword evidence="4" id="KW-1185">Reference proteome</keyword>
<evidence type="ECO:0000313" key="3">
    <source>
        <dbReference type="EMBL" id="MTH79887.1"/>
    </source>
</evidence>
<dbReference type="Proteomes" id="UP000478183">
    <property type="component" value="Unassembled WGS sequence"/>
</dbReference>
<dbReference type="AlphaFoldDB" id="A0A6L6JH51"/>